<evidence type="ECO:0000313" key="7">
    <source>
        <dbReference type="Proteomes" id="UP000799764"/>
    </source>
</evidence>
<dbReference type="SMART" id="SM00248">
    <property type="entry name" value="ANK"/>
    <property type="match status" value="6"/>
</dbReference>
<accession>A0A9P4PIF3</accession>
<organism evidence="6 7">
    <name type="scientific">Karstenula rhodostoma CBS 690.94</name>
    <dbReference type="NCBI Taxonomy" id="1392251"/>
    <lineage>
        <taxon>Eukaryota</taxon>
        <taxon>Fungi</taxon>
        <taxon>Dikarya</taxon>
        <taxon>Ascomycota</taxon>
        <taxon>Pezizomycotina</taxon>
        <taxon>Dothideomycetes</taxon>
        <taxon>Pleosporomycetidae</taxon>
        <taxon>Pleosporales</taxon>
        <taxon>Massarineae</taxon>
        <taxon>Didymosphaeriaceae</taxon>
        <taxon>Karstenula</taxon>
    </lineage>
</organism>
<reference evidence="6" key="1">
    <citation type="journal article" date="2020" name="Stud. Mycol.">
        <title>101 Dothideomycetes genomes: a test case for predicting lifestyles and emergence of pathogens.</title>
        <authorList>
            <person name="Haridas S."/>
            <person name="Albert R."/>
            <person name="Binder M."/>
            <person name="Bloem J."/>
            <person name="Labutti K."/>
            <person name="Salamov A."/>
            <person name="Andreopoulos B."/>
            <person name="Baker S."/>
            <person name="Barry K."/>
            <person name="Bills G."/>
            <person name="Bluhm B."/>
            <person name="Cannon C."/>
            <person name="Castanera R."/>
            <person name="Culley D."/>
            <person name="Daum C."/>
            <person name="Ezra D."/>
            <person name="Gonzalez J."/>
            <person name="Henrissat B."/>
            <person name="Kuo A."/>
            <person name="Liang C."/>
            <person name="Lipzen A."/>
            <person name="Lutzoni F."/>
            <person name="Magnuson J."/>
            <person name="Mondo S."/>
            <person name="Nolan M."/>
            <person name="Ohm R."/>
            <person name="Pangilinan J."/>
            <person name="Park H.-J."/>
            <person name="Ramirez L."/>
            <person name="Alfaro M."/>
            <person name="Sun H."/>
            <person name="Tritt A."/>
            <person name="Yoshinaga Y."/>
            <person name="Zwiers L.-H."/>
            <person name="Turgeon B."/>
            <person name="Goodwin S."/>
            <person name="Spatafora J."/>
            <person name="Crous P."/>
            <person name="Grigoriev I."/>
        </authorList>
    </citation>
    <scope>NUCLEOTIDE SEQUENCE</scope>
    <source>
        <strain evidence="6">CBS 690.94</strain>
    </source>
</reference>
<evidence type="ECO:0000256" key="3">
    <source>
        <dbReference type="SAM" id="MobiDB-lite"/>
    </source>
</evidence>
<feature type="region of interest" description="Disordered" evidence="3">
    <location>
        <begin position="1077"/>
        <end position="1098"/>
    </location>
</feature>
<dbReference type="SUPFAM" id="SSF52540">
    <property type="entry name" value="P-loop containing nucleoside triphosphate hydrolases"/>
    <property type="match status" value="1"/>
</dbReference>
<keyword evidence="7" id="KW-1185">Reference proteome</keyword>
<dbReference type="Pfam" id="PF24883">
    <property type="entry name" value="NPHP3_N"/>
    <property type="match status" value="1"/>
</dbReference>
<feature type="region of interest" description="Disordered" evidence="3">
    <location>
        <begin position="317"/>
        <end position="340"/>
    </location>
</feature>
<sequence length="1189" mass="132304">MARILRCDDYTVGWVCALPVELAAAQEMLDEEHPDLERDPADNDENLYALGSIGGHNVAIGCLPAGRIGNNPAAAVATQMRATFKKMRFGLMVGIGGGVPSAEADVRLGDVVVSQPQGKHGGVVQYDLGKATPSGFERTGALNSPPQVLLAAVARVRANELRGRSKLCEHITKLEGIGKFQRSKAGPDVLFEAAYKHEGGQTCDRCNPNRHEARESRDNEEEVATHYGTIASGDQVIKDAAVRDKLSAELGGVLCFEMEAAGLMNSFPCLVVRGVCDYADSHKSKRWQAYAAGTAAAYAKEVLSVIPPAEMAEARTVEETTRTGCKRAPERSTSPCSKRRRVDATLVSRSHGKQTTEVKTKLPLEEQECLRSLAFSEQEHRLDDIHTAVDTCDWLFEDPKYQAWIEETTGLFWIKGDPGAGKSVLMKHSVKRMRERSSNDLVVSFFFHGQGTPLQKTLLGLYRALLTSMLQNFPEHLTRLVTKFSEREKRYGRFSERRWEWTEKELQVFLSDTLVKGTHCQPVIIFVDALDECGEDAAKGLLAYFKDLMSQAEGGHARFRICLSSRHYPILGLDTIPSVHVEERNNQDIRRYIKRELRDIRPKSKRKQIEIEILSKSNGGFQWAFLVTKTIADKNLTGIKAEKLLEELVSCPQTLGEVYEAILDSVPATDQHQMAKIFQWVRFAERPLSAQELRDALAADQDMSHRTIFELRAYEGWSDSLADFARHVKHISRGLIRFQSRELWEQYDPNDEDSDCEAQLIHQSVADFLMDQFVNSARGHGPIFQSSAGPSHFQISRSCLRYMTLEGILEDAHLSRGTLSSRYPLAPYAVRFLFAHIQKVEQEGIPQPDLLSAMRWLPESETVRKIGTLWRTLDPDSIHTPLGWPFIGATSLHVLVAFRSMSAIETLFDSDCDDIGSRDADGNTPLMLAIREGHQEIALALLGRFIECEDPHKQHDNSGERRAKELSMTQIAVINAQNQDGDTALDIALDQRMGEVILNLVEAGADLKFMGRETALVAHAISSRNIPLLSILIEKKLNLDGAVFFALKGQPPQRDLVLERIVFQLLGAGANTARSLELNDVPQPEDYEEDDEEEEDRYDSDALALASRNGLADIVEMLLSLDAPATSQNDFGECPLLIAVLNGHENIVKKLLLRAPSSVELADHLGSTALSIAKEDGREDITKLLLQEG</sequence>
<dbReference type="Gene3D" id="3.40.50.300">
    <property type="entry name" value="P-loop containing nucleotide triphosphate hydrolases"/>
    <property type="match status" value="1"/>
</dbReference>
<feature type="repeat" description="ANK" evidence="2">
    <location>
        <begin position="1131"/>
        <end position="1164"/>
    </location>
</feature>
<dbReference type="InterPro" id="IPR036770">
    <property type="entry name" value="Ankyrin_rpt-contain_sf"/>
</dbReference>
<dbReference type="GO" id="GO:0003824">
    <property type="term" value="F:catalytic activity"/>
    <property type="evidence" value="ECO:0007669"/>
    <property type="project" value="InterPro"/>
</dbReference>
<evidence type="ECO:0000259" key="5">
    <source>
        <dbReference type="Pfam" id="PF24883"/>
    </source>
</evidence>
<evidence type="ECO:0000256" key="1">
    <source>
        <dbReference type="ARBA" id="ARBA00022737"/>
    </source>
</evidence>
<evidence type="ECO:0008006" key="8">
    <source>
        <dbReference type="Google" id="ProtNLM"/>
    </source>
</evidence>
<dbReference type="Gene3D" id="3.40.50.1580">
    <property type="entry name" value="Nucleoside phosphorylase domain"/>
    <property type="match status" value="1"/>
</dbReference>
<dbReference type="GO" id="GO:0009116">
    <property type="term" value="P:nucleoside metabolic process"/>
    <property type="evidence" value="ECO:0007669"/>
    <property type="project" value="InterPro"/>
</dbReference>
<dbReference type="InterPro" id="IPR027417">
    <property type="entry name" value="P-loop_NTPase"/>
</dbReference>
<comment type="caution">
    <text evidence="6">The sequence shown here is derived from an EMBL/GenBank/DDBJ whole genome shotgun (WGS) entry which is preliminary data.</text>
</comment>
<feature type="repeat" description="ANK" evidence="2">
    <location>
        <begin position="921"/>
        <end position="942"/>
    </location>
</feature>
<dbReference type="Proteomes" id="UP000799764">
    <property type="component" value="Unassembled WGS sequence"/>
</dbReference>
<dbReference type="Pfam" id="PF00023">
    <property type="entry name" value="Ank"/>
    <property type="match status" value="1"/>
</dbReference>
<dbReference type="OrthoDB" id="1577640at2759"/>
<dbReference type="InterPro" id="IPR053137">
    <property type="entry name" value="NLR-like"/>
</dbReference>
<dbReference type="PROSITE" id="PS50297">
    <property type="entry name" value="ANK_REP_REGION"/>
    <property type="match status" value="2"/>
</dbReference>
<dbReference type="Pfam" id="PF12796">
    <property type="entry name" value="Ank_2"/>
    <property type="match status" value="1"/>
</dbReference>
<dbReference type="SUPFAM" id="SSF48403">
    <property type="entry name" value="Ankyrin repeat"/>
    <property type="match status" value="1"/>
</dbReference>
<keyword evidence="1" id="KW-0677">Repeat</keyword>
<dbReference type="InterPro" id="IPR002110">
    <property type="entry name" value="Ankyrin_rpt"/>
</dbReference>
<protein>
    <recommendedName>
        <fullName evidence="8">Ankyrin</fullName>
    </recommendedName>
</protein>
<feature type="repeat" description="ANK" evidence="2">
    <location>
        <begin position="1165"/>
        <end position="1189"/>
    </location>
</feature>
<dbReference type="AlphaFoldDB" id="A0A9P4PIF3"/>
<dbReference type="Gene3D" id="1.25.40.20">
    <property type="entry name" value="Ankyrin repeat-containing domain"/>
    <property type="match status" value="3"/>
</dbReference>
<evidence type="ECO:0000256" key="2">
    <source>
        <dbReference type="PROSITE-ProRule" id="PRU00023"/>
    </source>
</evidence>
<dbReference type="Pfam" id="PF01048">
    <property type="entry name" value="PNP_UDP_1"/>
    <property type="match status" value="1"/>
</dbReference>
<dbReference type="PANTHER" id="PTHR46082">
    <property type="entry name" value="ATP/GTP-BINDING PROTEIN-RELATED"/>
    <property type="match status" value="1"/>
</dbReference>
<dbReference type="PANTHER" id="PTHR46082:SF11">
    <property type="entry name" value="AAA+ ATPASE DOMAIN-CONTAINING PROTEIN-RELATED"/>
    <property type="match status" value="1"/>
</dbReference>
<gene>
    <name evidence="6" type="ORF">P171DRAFT_389689</name>
</gene>
<proteinExistence type="predicted"/>
<evidence type="ECO:0000313" key="6">
    <source>
        <dbReference type="EMBL" id="KAF2443471.1"/>
    </source>
</evidence>
<keyword evidence="2" id="KW-0040">ANK repeat</keyword>
<feature type="domain" description="Nephrocystin 3-like N-terminal" evidence="5">
    <location>
        <begin position="390"/>
        <end position="566"/>
    </location>
</feature>
<evidence type="ECO:0000259" key="4">
    <source>
        <dbReference type="Pfam" id="PF01048"/>
    </source>
</evidence>
<dbReference type="InterPro" id="IPR056884">
    <property type="entry name" value="NPHP3-like_N"/>
</dbReference>
<dbReference type="InterPro" id="IPR000845">
    <property type="entry name" value="Nucleoside_phosphorylase_d"/>
</dbReference>
<dbReference type="EMBL" id="MU001502">
    <property type="protein sequence ID" value="KAF2443471.1"/>
    <property type="molecule type" value="Genomic_DNA"/>
</dbReference>
<dbReference type="InterPro" id="IPR035994">
    <property type="entry name" value="Nucleoside_phosphorylase_sf"/>
</dbReference>
<feature type="repeat" description="ANK" evidence="2">
    <location>
        <begin position="980"/>
        <end position="1012"/>
    </location>
</feature>
<feature type="compositionally biased region" description="Acidic residues" evidence="3">
    <location>
        <begin position="1083"/>
        <end position="1098"/>
    </location>
</feature>
<name>A0A9P4PIF3_9PLEO</name>
<dbReference type="SUPFAM" id="SSF53167">
    <property type="entry name" value="Purine and uridine phosphorylases"/>
    <property type="match status" value="1"/>
</dbReference>
<feature type="domain" description="Nucleoside phosphorylase" evidence="4">
    <location>
        <begin position="12"/>
        <end position="293"/>
    </location>
</feature>
<feature type="non-terminal residue" evidence="6">
    <location>
        <position position="1189"/>
    </location>
</feature>
<dbReference type="PROSITE" id="PS50088">
    <property type="entry name" value="ANK_REPEAT"/>
    <property type="match status" value="4"/>
</dbReference>